<dbReference type="Proteomes" id="UP000006103">
    <property type="component" value="Unassembled WGS sequence"/>
</dbReference>
<reference evidence="1 2" key="1">
    <citation type="journal article" date="2011" name="J. Bacteriol.">
        <title>Whole-genome sequences of two Borrelia afzelii and two Borrelia garinii Lyme disease agent isolates.</title>
        <authorList>
            <person name="Casjens S.R."/>
            <person name="Mongodin E.F."/>
            <person name="Qiu W.-G."/>
            <person name="Dunn J.J."/>
            <person name="Luft B.J."/>
            <person name="Fraser-Liggett C.M."/>
            <person name="Schutzer S.E."/>
        </authorList>
    </citation>
    <scope>NUCLEOTIDE SEQUENCE [LARGE SCALE GENOMIC DNA]</scope>
    <source>
        <strain evidence="1 2">PBr</strain>
    </source>
</reference>
<evidence type="ECO:0000313" key="2">
    <source>
        <dbReference type="Proteomes" id="UP000006103"/>
    </source>
</evidence>
<evidence type="ECO:0000313" key="1">
    <source>
        <dbReference type="EMBL" id="EED28856.1"/>
    </source>
</evidence>
<organism evidence="1 2">
    <name type="scientific">Borreliella garinii PBr</name>
    <dbReference type="NCBI Taxonomy" id="498743"/>
    <lineage>
        <taxon>Bacteria</taxon>
        <taxon>Pseudomonadati</taxon>
        <taxon>Spirochaetota</taxon>
        <taxon>Spirochaetia</taxon>
        <taxon>Spirochaetales</taxon>
        <taxon>Borreliaceae</taxon>
        <taxon>Borreliella</taxon>
    </lineage>
</organism>
<dbReference type="EMBL" id="ABJV02000003">
    <property type="protein sequence ID" value="EED28856.1"/>
    <property type="molecule type" value="Genomic_DNA"/>
</dbReference>
<proteinExistence type="predicted"/>
<accession>B7XTM5</accession>
<dbReference type="AlphaFoldDB" id="B7XTM5"/>
<name>B7XTM5_BORGR</name>
<gene>
    <name evidence="1" type="ORF">BGAPBR_0139</name>
</gene>
<sequence length="47" mass="5584">MSKNFANLAENFDPFKNYIFTLKSYNIIFIIQKFTTPKSRCNYNLKG</sequence>
<protein>
    <submittedName>
        <fullName evidence="1">Uncharacterized protein</fullName>
    </submittedName>
</protein>
<keyword evidence="2" id="KW-1185">Reference proteome</keyword>
<comment type="caution">
    <text evidence="1">The sequence shown here is derived from an EMBL/GenBank/DDBJ whole genome shotgun (WGS) entry which is preliminary data.</text>
</comment>